<evidence type="ECO:0000256" key="1">
    <source>
        <dbReference type="SAM" id="MobiDB-lite"/>
    </source>
</evidence>
<dbReference type="Proteomes" id="UP000836841">
    <property type="component" value="Chromosome 1"/>
</dbReference>
<dbReference type="EMBL" id="OU466857">
    <property type="protein sequence ID" value="CAH2033704.1"/>
    <property type="molecule type" value="Genomic_DNA"/>
</dbReference>
<reference evidence="2 3" key="1">
    <citation type="submission" date="2022-03" db="EMBL/GenBank/DDBJ databases">
        <authorList>
            <person name="Nunn A."/>
            <person name="Chopra R."/>
            <person name="Nunn A."/>
            <person name="Contreras Garrido A."/>
        </authorList>
    </citation>
    <scope>NUCLEOTIDE SEQUENCE [LARGE SCALE GENOMIC DNA]</scope>
</reference>
<accession>A0AAU9R4N6</accession>
<dbReference type="AlphaFoldDB" id="A0AAU9R4N6"/>
<proteinExistence type="predicted"/>
<evidence type="ECO:0000313" key="2">
    <source>
        <dbReference type="EMBL" id="CAH2033704.1"/>
    </source>
</evidence>
<gene>
    <name evidence="2" type="ORF">TAV2_LOCUS2853</name>
</gene>
<keyword evidence="3" id="KW-1185">Reference proteome</keyword>
<protein>
    <submittedName>
        <fullName evidence="2">Uncharacterized protein</fullName>
    </submittedName>
</protein>
<dbReference type="PANTHER" id="PTHR35692">
    <property type="entry name" value="F26F24.11"/>
    <property type="match status" value="1"/>
</dbReference>
<evidence type="ECO:0000313" key="3">
    <source>
        <dbReference type="Proteomes" id="UP000836841"/>
    </source>
</evidence>
<organism evidence="2 3">
    <name type="scientific">Thlaspi arvense</name>
    <name type="common">Field penny-cress</name>
    <dbReference type="NCBI Taxonomy" id="13288"/>
    <lineage>
        <taxon>Eukaryota</taxon>
        <taxon>Viridiplantae</taxon>
        <taxon>Streptophyta</taxon>
        <taxon>Embryophyta</taxon>
        <taxon>Tracheophyta</taxon>
        <taxon>Spermatophyta</taxon>
        <taxon>Magnoliopsida</taxon>
        <taxon>eudicotyledons</taxon>
        <taxon>Gunneridae</taxon>
        <taxon>Pentapetalae</taxon>
        <taxon>rosids</taxon>
        <taxon>malvids</taxon>
        <taxon>Brassicales</taxon>
        <taxon>Brassicaceae</taxon>
        <taxon>Thlaspideae</taxon>
        <taxon>Thlaspi</taxon>
    </lineage>
</organism>
<name>A0AAU9R4N6_THLAR</name>
<feature type="region of interest" description="Disordered" evidence="1">
    <location>
        <begin position="128"/>
        <end position="232"/>
    </location>
</feature>
<sequence length="232" mass="25195">MSSFGYLSSKDNIAVENLLSQAMDLYVLEQVAAINCSGFTDSVLPANLETRFRRLKSLPVSRQPDQVPSSKKLLTHSKSMAGYPEKNHGNAFSGDERRNVTVRIKRDPTVKSRPLASSVVETRGIKRDPSVNSRGRLVPETSRGFSGSGRIGSVSSRFSGGSGKPGSVSARFSRDGGKVFSPPTIQTMTFLPREKSRISSSSFTSIDLASPSSDTDQDREEGSNRKSKSKSR</sequence>
<dbReference type="PANTHER" id="PTHR35692:SF6">
    <property type="entry name" value="BNAA09G29980D PROTEIN"/>
    <property type="match status" value="1"/>
</dbReference>
<feature type="compositionally biased region" description="Low complexity" evidence="1">
    <location>
        <begin position="198"/>
        <end position="210"/>
    </location>
</feature>